<accession>A0AC35F3Q0</accession>
<name>A0AC35F3Q0_9BILA</name>
<protein>
    <submittedName>
        <fullName evidence="2">Uncharacterized protein</fullName>
    </submittedName>
</protein>
<sequence length="250" mass="26583">MELKLLVLFSIIGVSFGNYHYYQTGGKNNAPYGGGKQGYNEGQDDSSRSSSSSSSESEEFDIIPACGTCSKLAIKTGSESGIDETITQTITSLSNQCITISVTCKAKTAGSKIYLFLSKDETNVKTEIGTTIITRNLVCDINGQLGSVGSEVPNKVECVSSPIPCSICRTPLRLQVRPVECSITSTPCSSSNVISVTCSNGSGTGCKFYLEKELNSENFVVIGLTADIRCDSNGFYIGDDTIGRLICDSD</sequence>
<proteinExistence type="predicted"/>
<organism evidence="1 2">
    <name type="scientific">Panagrolaimus sp. PS1159</name>
    <dbReference type="NCBI Taxonomy" id="55785"/>
    <lineage>
        <taxon>Eukaryota</taxon>
        <taxon>Metazoa</taxon>
        <taxon>Ecdysozoa</taxon>
        <taxon>Nematoda</taxon>
        <taxon>Chromadorea</taxon>
        <taxon>Rhabditida</taxon>
        <taxon>Tylenchina</taxon>
        <taxon>Panagrolaimomorpha</taxon>
        <taxon>Panagrolaimoidea</taxon>
        <taxon>Panagrolaimidae</taxon>
        <taxon>Panagrolaimus</taxon>
    </lineage>
</organism>
<reference evidence="2" key="1">
    <citation type="submission" date="2022-11" db="UniProtKB">
        <authorList>
            <consortium name="WormBaseParasite"/>
        </authorList>
    </citation>
    <scope>IDENTIFICATION</scope>
</reference>
<evidence type="ECO:0000313" key="1">
    <source>
        <dbReference type="Proteomes" id="UP000887580"/>
    </source>
</evidence>
<evidence type="ECO:0000313" key="2">
    <source>
        <dbReference type="WBParaSite" id="PS1159_v2.g12853.t1"/>
    </source>
</evidence>
<dbReference type="WBParaSite" id="PS1159_v2.g12853.t1">
    <property type="protein sequence ID" value="PS1159_v2.g12853.t1"/>
    <property type="gene ID" value="PS1159_v2.g12853"/>
</dbReference>
<dbReference type="Proteomes" id="UP000887580">
    <property type="component" value="Unplaced"/>
</dbReference>